<organism evidence="1 2">
    <name type="scientific">Steinernema carpocapsae</name>
    <name type="common">Entomopathogenic nematode</name>
    <dbReference type="NCBI Taxonomy" id="34508"/>
    <lineage>
        <taxon>Eukaryota</taxon>
        <taxon>Metazoa</taxon>
        <taxon>Ecdysozoa</taxon>
        <taxon>Nematoda</taxon>
        <taxon>Chromadorea</taxon>
        <taxon>Rhabditida</taxon>
        <taxon>Tylenchina</taxon>
        <taxon>Panagrolaimomorpha</taxon>
        <taxon>Strongyloidoidea</taxon>
        <taxon>Steinernematidae</taxon>
        <taxon>Steinernema</taxon>
    </lineage>
</organism>
<accession>A0A4U5M7T8</accession>
<sequence>MSQSALSSCKRQPTNSPFANPIHLILRLAVFVFNTVQWLLDRACTFILWKPHLDPKTEAELSVNRNRKLETAQMQILRSRTGQSKREVDQLSSQIEMAVSVNRRLSVFAICGVKCHSGNELTTLY</sequence>
<gene>
    <name evidence="1" type="ORF">L596_025443</name>
</gene>
<comment type="caution">
    <text evidence="1">The sequence shown here is derived from an EMBL/GenBank/DDBJ whole genome shotgun (WGS) entry which is preliminary data.</text>
</comment>
<reference evidence="1 2" key="2">
    <citation type="journal article" date="2019" name="G3 (Bethesda)">
        <title>Hybrid Assembly of the Genome of the Entomopathogenic Nematode Steinernema carpocapsae Identifies the X-Chromosome.</title>
        <authorList>
            <person name="Serra L."/>
            <person name="Macchietto M."/>
            <person name="Macias-Munoz A."/>
            <person name="McGill C.J."/>
            <person name="Rodriguez I.M."/>
            <person name="Rodriguez B."/>
            <person name="Murad R."/>
            <person name="Mortazavi A."/>
        </authorList>
    </citation>
    <scope>NUCLEOTIDE SEQUENCE [LARGE SCALE GENOMIC DNA]</scope>
    <source>
        <strain evidence="1 2">ALL</strain>
    </source>
</reference>
<proteinExistence type="predicted"/>
<evidence type="ECO:0000313" key="2">
    <source>
        <dbReference type="Proteomes" id="UP000298663"/>
    </source>
</evidence>
<evidence type="ECO:0000313" key="1">
    <source>
        <dbReference type="EMBL" id="TKR64978.1"/>
    </source>
</evidence>
<name>A0A4U5M7T8_STECR</name>
<reference evidence="1 2" key="1">
    <citation type="journal article" date="2015" name="Genome Biol.">
        <title>Comparative genomics of Steinernema reveals deeply conserved gene regulatory networks.</title>
        <authorList>
            <person name="Dillman A.R."/>
            <person name="Macchietto M."/>
            <person name="Porter C.F."/>
            <person name="Rogers A."/>
            <person name="Williams B."/>
            <person name="Antoshechkin I."/>
            <person name="Lee M.M."/>
            <person name="Goodwin Z."/>
            <person name="Lu X."/>
            <person name="Lewis E.E."/>
            <person name="Goodrich-Blair H."/>
            <person name="Stock S.P."/>
            <person name="Adams B.J."/>
            <person name="Sternberg P.W."/>
            <person name="Mortazavi A."/>
        </authorList>
    </citation>
    <scope>NUCLEOTIDE SEQUENCE [LARGE SCALE GENOMIC DNA]</scope>
    <source>
        <strain evidence="1 2">ALL</strain>
    </source>
</reference>
<protein>
    <submittedName>
        <fullName evidence="1">Uncharacterized protein</fullName>
    </submittedName>
</protein>
<dbReference type="AlphaFoldDB" id="A0A4U5M7T8"/>
<keyword evidence="2" id="KW-1185">Reference proteome</keyword>
<dbReference type="EMBL" id="AZBU02000009">
    <property type="protein sequence ID" value="TKR64978.1"/>
    <property type="molecule type" value="Genomic_DNA"/>
</dbReference>
<dbReference type="Proteomes" id="UP000298663">
    <property type="component" value="Unassembled WGS sequence"/>
</dbReference>